<dbReference type="Proteomes" id="UP001234297">
    <property type="component" value="Chromosome 4"/>
</dbReference>
<reference evidence="1 2" key="1">
    <citation type="journal article" date="2022" name="Hortic Res">
        <title>A haplotype resolved chromosomal level avocado genome allows analysis of novel avocado genes.</title>
        <authorList>
            <person name="Nath O."/>
            <person name="Fletcher S.J."/>
            <person name="Hayward A."/>
            <person name="Shaw L.M."/>
            <person name="Masouleh A.K."/>
            <person name="Furtado A."/>
            <person name="Henry R.J."/>
            <person name="Mitter N."/>
        </authorList>
    </citation>
    <scope>NUCLEOTIDE SEQUENCE [LARGE SCALE GENOMIC DNA]</scope>
    <source>
        <strain evidence="2">cv. Hass</strain>
    </source>
</reference>
<organism evidence="1 2">
    <name type="scientific">Persea americana</name>
    <name type="common">Avocado</name>
    <dbReference type="NCBI Taxonomy" id="3435"/>
    <lineage>
        <taxon>Eukaryota</taxon>
        <taxon>Viridiplantae</taxon>
        <taxon>Streptophyta</taxon>
        <taxon>Embryophyta</taxon>
        <taxon>Tracheophyta</taxon>
        <taxon>Spermatophyta</taxon>
        <taxon>Magnoliopsida</taxon>
        <taxon>Magnoliidae</taxon>
        <taxon>Laurales</taxon>
        <taxon>Lauraceae</taxon>
        <taxon>Persea</taxon>
    </lineage>
</organism>
<evidence type="ECO:0000313" key="2">
    <source>
        <dbReference type="Proteomes" id="UP001234297"/>
    </source>
</evidence>
<gene>
    <name evidence="1" type="ORF">MRB53_014344</name>
</gene>
<evidence type="ECO:0000313" key="1">
    <source>
        <dbReference type="EMBL" id="KAJ8618158.1"/>
    </source>
</evidence>
<sequence length="396" mass="44144">MITIPLDANYIHCLNYSTSFTSIGSNMGSLPSPPPQPPPPENSTSEYRVCVSFCSRAPASSESNSSNWIECYNPSDNTWHCIGTIPGLAGDHVLKDFAMVAVRGSIYIIGGRRCRKEGGGDGDEVEEVDLEVLPNVWRYNVINDEWCQCAPLGTPRFDFACTVSEGKIYVAGGQCKIGSARGISSAEVYDPALDEWTKLPNMSTLRYKCVGVTWQGKIYVVGGFAEREDSDRSVLFRTEMSSAEVFDTWRGEWDLKQGMWKLEVPPNQIVAVDDKLYSSGDCLNTWKGHVESYEGRLNIWNVVDRSNLRDFSSPFATSDSIDAIEPVIQRIYLTMAPIGTQLYFLAGYRLPGELFRFMSAVHTFNTSAGDAWRSFEPKEEERDKELCGHCCVVQVS</sequence>
<protein>
    <submittedName>
        <fullName evidence="1">Uncharacterized protein</fullName>
    </submittedName>
</protein>
<keyword evidence="2" id="KW-1185">Reference proteome</keyword>
<accession>A0ACC2KAK2</accession>
<name>A0ACC2KAK2_PERAE</name>
<comment type="caution">
    <text evidence="1">The sequence shown here is derived from an EMBL/GenBank/DDBJ whole genome shotgun (WGS) entry which is preliminary data.</text>
</comment>
<proteinExistence type="predicted"/>
<dbReference type="EMBL" id="CM056812">
    <property type="protein sequence ID" value="KAJ8618158.1"/>
    <property type="molecule type" value="Genomic_DNA"/>
</dbReference>